<comment type="function">
    <text evidence="4">Catalyzes the epimerization of the C3' and C5'positions of dTDP-6-deoxy-D-xylo-4-hexulose, forming dTDP-6-deoxy-L-lyxo-4-hexulose.</text>
</comment>
<feature type="binding site" evidence="2">
    <location>
        <position position="167"/>
    </location>
    <ligand>
        <name>substrate</name>
    </ligand>
</feature>
<dbReference type="PANTHER" id="PTHR21047:SF2">
    <property type="entry name" value="THYMIDINE DIPHOSPHO-4-KETO-RHAMNOSE 3,5-EPIMERASE"/>
    <property type="match status" value="1"/>
</dbReference>
<reference evidence="5 6" key="1">
    <citation type="journal article" date="2012" name="J. Bacteriol.">
        <title>Genome Sequence of "Candidatus Nitrosoarchaeum limnia" BG20, a Low-Salinity Ammonia-Oxidizing Archaeon from the San Francisco Bay Estuary.</title>
        <authorList>
            <person name="Mosier A.C."/>
            <person name="Allen E.E."/>
            <person name="Kim M."/>
            <person name="Ferriera S."/>
            <person name="Francis C.A."/>
        </authorList>
    </citation>
    <scope>NUCLEOTIDE SEQUENCE [LARGE SCALE GENOMIC DNA]</scope>
    <source>
        <strain evidence="5 6">BG20</strain>
    </source>
</reference>
<evidence type="ECO:0000256" key="2">
    <source>
        <dbReference type="PIRSR" id="PIRSR600888-2"/>
    </source>
</evidence>
<name>S2ESF4_9ARCH</name>
<proteinExistence type="inferred from homology"/>
<dbReference type="InterPro" id="IPR011051">
    <property type="entry name" value="RmlC_Cupin_sf"/>
</dbReference>
<evidence type="ECO:0000256" key="4">
    <source>
        <dbReference type="RuleBase" id="RU364069"/>
    </source>
</evidence>
<feature type="site" description="Participates in a stacking interaction with the thymidine ring of dTDP-4-oxo-6-deoxyglucose" evidence="3">
    <location>
        <position position="139"/>
    </location>
</feature>
<dbReference type="Pfam" id="PF00908">
    <property type="entry name" value="dTDP_sugar_isom"/>
    <property type="match status" value="1"/>
</dbReference>
<feature type="binding site" evidence="2">
    <location>
        <position position="73"/>
    </location>
    <ligand>
        <name>substrate</name>
    </ligand>
</feature>
<protein>
    <recommendedName>
        <fullName evidence="4">dTDP-4-dehydrorhamnose 3,5-epimerase</fullName>
        <ecNumber evidence="4">5.1.3.13</ecNumber>
    </recommendedName>
    <alternativeName>
        <fullName evidence="4">Thymidine diphospho-4-keto-rhamnose 3,5-epimerase</fullName>
    </alternativeName>
</protein>
<dbReference type="EC" id="5.1.3.13" evidence="4"/>
<dbReference type="CDD" id="cd00438">
    <property type="entry name" value="cupin_RmlC"/>
    <property type="match status" value="1"/>
</dbReference>
<dbReference type="InterPro" id="IPR014710">
    <property type="entry name" value="RmlC-like_jellyroll"/>
</dbReference>
<dbReference type="GO" id="GO:0008830">
    <property type="term" value="F:dTDP-4-dehydrorhamnose 3,5-epimerase activity"/>
    <property type="evidence" value="ECO:0007669"/>
    <property type="project" value="UniProtKB-UniRule"/>
</dbReference>
<comment type="caution">
    <text evidence="5">The sequence shown here is derived from an EMBL/GenBank/DDBJ whole genome shotgun (WGS) entry which is preliminary data.</text>
</comment>
<keyword evidence="4 5" id="KW-0413">Isomerase</keyword>
<dbReference type="Proteomes" id="UP000014065">
    <property type="component" value="Unassembled WGS sequence"/>
</dbReference>
<dbReference type="GO" id="GO:0019305">
    <property type="term" value="P:dTDP-rhamnose biosynthetic process"/>
    <property type="evidence" value="ECO:0007669"/>
    <property type="project" value="UniProtKB-UniRule"/>
</dbReference>
<organism evidence="5 6">
    <name type="scientific">Candidatus Nitrosarchaeum limnium BG20</name>
    <dbReference type="NCBI Taxonomy" id="859192"/>
    <lineage>
        <taxon>Archaea</taxon>
        <taxon>Nitrososphaerota</taxon>
        <taxon>Nitrososphaeria</taxon>
        <taxon>Nitrosopumilales</taxon>
        <taxon>Nitrosopumilaceae</taxon>
        <taxon>Nitrosarchaeum</taxon>
    </lineage>
</organism>
<dbReference type="RefSeq" id="WP_010192609.1">
    <property type="nucleotide sequence ID" value="NZ_AHJG01000193.1"/>
</dbReference>
<dbReference type="NCBIfam" id="TIGR01221">
    <property type="entry name" value="rmlC"/>
    <property type="match status" value="1"/>
</dbReference>
<dbReference type="AlphaFoldDB" id="S2ESF4"/>
<evidence type="ECO:0000256" key="3">
    <source>
        <dbReference type="PIRSR" id="PIRSR600888-3"/>
    </source>
</evidence>
<keyword evidence="6" id="KW-1185">Reference proteome</keyword>
<dbReference type="EMBL" id="AHJG01000193">
    <property type="protein sequence ID" value="EPA05324.1"/>
    <property type="molecule type" value="Genomic_DNA"/>
</dbReference>
<accession>S2ESF4</accession>
<feature type="binding site" evidence="2">
    <location>
        <position position="60"/>
    </location>
    <ligand>
        <name>substrate</name>
    </ligand>
</feature>
<feature type="active site" description="Proton donor" evidence="1">
    <location>
        <position position="133"/>
    </location>
</feature>
<sequence length="184" mass="21287">MTFNFTRLEIPDLVLITPNLFYDERGYFFENFHNSDFKKNGVCENFAQENFSFSKKNVIRGLHFQKLPKAQSKLITVSLGEIFDVAVDLRKNSSTYGQWISEILSENNHKSLFIPEGFAHGFCVLSNEAIVLYKTNQEYSPEHDGGILWNDPKLNISWPISNPILSKKDQNLPLLKNLDYDFDL</sequence>
<dbReference type="InterPro" id="IPR000888">
    <property type="entry name" value="RmlC-like"/>
</dbReference>
<feature type="binding site" evidence="2">
    <location>
        <position position="120"/>
    </location>
    <ligand>
        <name>substrate</name>
    </ligand>
</feature>
<comment type="similarity">
    <text evidence="4">Belongs to the dTDP-4-dehydrorhamnose 3,5-epimerase family.</text>
</comment>
<dbReference type="GO" id="GO:0000271">
    <property type="term" value="P:polysaccharide biosynthetic process"/>
    <property type="evidence" value="ECO:0007669"/>
    <property type="project" value="TreeGrafter"/>
</dbReference>
<dbReference type="GO" id="GO:0005829">
    <property type="term" value="C:cytosol"/>
    <property type="evidence" value="ECO:0007669"/>
    <property type="project" value="TreeGrafter"/>
</dbReference>
<feature type="binding site" evidence="2">
    <location>
        <position position="30"/>
    </location>
    <ligand>
        <name>substrate</name>
    </ligand>
</feature>
<dbReference type="OrthoDB" id="2990at2157"/>
<evidence type="ECO:0000313" key="6">
    <source>
        <dbReference type="Proteomes" id="UP000014065"/>
    </source>
</evidence>
<feature type="binding site" evidence="2">
    <location>
        <begin position="48"/>
        <end position="50"/>
    </location>
    <ligand>
        <name>substrate</name>
    </ligand>
</feature>
<dbReference type="PANTHER" id="PTHR21047">
    <property type="entry name" value="DTDP-6-DEOXY-D-GLUCOSE-3,5 EPIMERASE"/>
    <property type="match status" value="1"/>
</dbReference>
<feature type="binding site" evidence="2">
    <location>
        <position position="25"/>
    </location>
    <ligand>
        <name>substrate</name>
    </ligand>
</feature>
<evidence type="ECO:0000256" key="1">
    <source>
        <dbReference type="PIRSR" id="PIRSR600888-1"/>
    </source>
</evidence>
<evidence type="ECO:0000313" key="5">
    <source>
        <dbReference type="EMBL" id="EPA05324.1"/>
    </source>
</evidence>
<dbReference type="SUPFAM" id="SSF51182">
    <property type="entry name" value="RmlC-like cupins"/>
    <property type="match status" value="1"/>
</dbReference>
<gene>
    <name evidence="5" type="primary">rfbC_1</name>
    <name evidence="5" type="ORF">BG20_I0141</name>
</gene>
<comment type="pathway">
    <text evidence="4">Carbohydrate biosynthesis; dTDP-L-rhamnose biosynthesis.</text>
</comment>
<feature type="binding site" evidence="2">
    <location>
        <position position="144"/>
    </location>
    <ligand>
        <name>substrate</name>
    </ligand>
</feature>
<dbReference type="PATRIC" id="fig|859192.6.peg.1417"/>
<dbReference type="Gene3D" id="2.60.120.10">
    <property type="entry name" value="Jelly Rolls"/>
    <property type="match status" value="1"/>
</dbReference>
<feature type="active site" description="Proton acceptor" evidence="1">
    <location>
        <position position="63"/>
    </location>
</feature>
<comment type="catalytic activity">
    <reaction evidence="4">
        <text>dTDP-4-dehydro-6-deoxy-alpha-D-glucose = dTDP-4-dehydro-beta-L-rhamnose</text>
        <dbReference type="Rhea" id="RHEA:16969"/>
        <dbReference type="ChEBI" id="CHEBI:57649"/>
        <dbReference type="ChEBI" id="CHEBI:62830"/>
        <dbReference type="EC" id="5.1.3.13"/>
    </reaction>
</comment>
<dbReference type="UniPathway" id="UPA00124"/>
<comment type="subunit">
    <text evidence="4">Homodimer.</text>
</comment>